<organism evidence="6 9">
    <name type="scientific">Sarcoptes scabiei</name>
    <name type="common">Itch mite</name>
    <name type="synonym">Acarus scabiei</name>
    <dbReference type="NCBI Taxonomy" id="52283"/>
    <lineage>
        <taxon>Eukaryota</taxon>
        <taxon>Metazoa</taxon>
        <taxon>Ecdysozoa</taxon>
        <taxon>Arthropoda</taxon>
        <taxon>Chelicerata</taxon>
        <taxon>Arachnida</taxon>
        <taxon>Acari</taxon>
        <taxon>Acariformes</taxon>
        <taxon>Sarcoptiformes</taxon>
        <taxon>Astigmata</taxon>
        <taxon>Psoroptidia</taxon>
        <taxon>Sarcoptoidea</taxon>
        <taxon>Sarcoptidae</taxon>
        <taxon>Sarcoptinae</taxon>
        <taxon>Sarcoptes</taxon>
    </lineage>
</organism>
<reference evidence="5" key="3">
    <citation type="submission" date="2020-01" db="EMBL/GenBank/DDBJ databases">
        <authorList>
            <person name="Korhonen P.K.K."/>
            <person name="Guangxu M.G."/>
            <person name="Wang T.W."/>
            <person name="Stroehlein A.J.S."/>
            <person name="Young N.D."/>
            <person name="Ang C.-S.A."/>
            <person name="Fernando D.W.F."/>
            <person name="Lu H.L."/>
            <person name="Taylor S.T."/>
            <person name="Ehtesham M.E.M."/>
            <person name="Najaraj S.H.N."/>
            <person name="Harsha G.H.G."/>
            <person name="Madugundu A.M."/>
            <person name="Renuse S.R."/>
            <person name="Holt D.H."/>
            <person name="Pandey A.P."/>
            <person name="Papenfuss A.P."/>
            <person name="Gasser R.B.G."/>
            <person name="Fischer K.F."/>
        </authorList>
    </citation>
    <scope>NUCLEOTIDE SEQUENCE</scope>
    <source>
        <strain evidence="5">SSS_KF_BRIS2020</strain>
    </source>
</reference>
<dbReference type="VEuPathDB" id="VectorBase:SSCA006828"/>
<evidence type="ECO:0000256" key="3">
    <source>
        <dbReference type="ARBA" id="ARBA00047202"/>
    </source>
</evidence>
<reference evidence="8" key="2">
    <citation type="journal article" date="2020" name="PLoS Negl. Trop. Dis.">
        <title>High-quality nuclear genome for Sarcoptes scabiei-A critical resource for a neglected parasite.</title>
        <authorList>
            <person name="Korhonen P.K."/>
            <person name="Gasser R.B."/>
            <person name="Ma G."/>
            <person name="Wang T."/>
            <person name="Stroehlein A.J."/>
            <person name="Young N.D."/>
            <person name="Ang C.S."/>
            <person name="Fernando D.D."/>
            <person name="Lu H.C."/>
            <person name="Taylor S."/>
            <person name="Reynolds S.L."/>
            <person name="Mofiz E."/>
            <person name="Najaraj S.H."/>
            <person name="Gowda H."/>
            <person name="Madugundu A."/>
            <person name="Renuse S."/>
            <person name="Holt D."/>
            <person name="Pandey A."/>
            <person name="Papenfuss A.T."/>
            <person name="Fischer K."/>
        </authorList>
    </citation>
    <scope>NUCLEOTIDE SEQUENCE [LARGE SCALE GENOMIC DNA]</scope>
</reference>
<dbReference type="InterPro" id="IPR042031">
    <property type="entry name" value="SKA1_MBD_sf"/>
</dbReference>
<evidence type="ECO:0000313" key="6">
    <source>
        <dbReference type="EMBL" id="KPM07571.1"/>
    </source>
</evidence>
<proteinExistence type="inferred from homology"/>
<dbReference type="Gene3D" id="1.10.10.1890">
    <property type="entry name" value="Ska1 microtubule binding domain-like"/>
    <property type="match status" value="1"/>
</dbReference>
<dbReference type="GO" id="GO:0005876">
    <property type="term" value="C:spindle microtubule"/>
    <property type="evidence" value="ECO:0007669"/>
    <property type="project" value="TreeGrafter"/>
</dbReference>
<dbReference type="OMA" id="MEHINDK"/>
<reference evidence="6 9" key="1">
    <citation type="journal article" date="2015" name="Parasit. Vectors">
        <title>Draft genome of the scabies mite.</title>
        <authorList>
            <person name="Rider S.D.Jr."/>
            <person name="Morgan M.S."/>
            <person name="Arlian L.G."/>
        </authorList>
    </citation>
    <scope>NUCLEOTIDE SEQUENCE [LARGE SCALE GENOMIC DNA]</scope>
    <source>
        <strain evidence="6">Arlian Lab</strain>
    </source>
</reference>
<feature type="compositionally biased region" description="Low complexity" evidence="4">
    <location>
        <begin position="137"/>
        <end position="150"/>
    </location>
</feature>
<protein>
    <recommendedName>
        <fullName evidence="2">SKA complex subunit 1</fullName>
    </recommendedName>
    <alternativeName>
        <fullName evidence="3">Spindle and kinetochore-associated protein 1</fullName>
    </alternativeName>
</protein>
<reference evidence="7" key="4">
    <citation type="submission" date="2022-06" db="UniProtKB">
        <authorList>
            <consortium name="EnsemblMetazoa"/>
        </authorList>
    </citation>
    <scope>IDENTIFICATION</scope>
</reference>
<dbReference type="OrthoDB" id="5962at2759"/>
<evidence type="ECO:0000256" key="2">
    <source>
        <dbReference type="ARBA" id="ARBA00047182"/>
    </source>
</evidence>
<dbReference type="EMBL" id="WVUK01000062">
    <property type="protein sequence ID" value="KAF7491018.1"/>
    <property type="molecule type" value="Genomic_DNA"/>
</dbReference>
<name>A0A132A9A1_SARSC</name>
<dbReference type="EMBL" id="JXLN01011696">
    <property type="protein sequence ID" value="KPM07571.1"/>
    <property type="molecule type" value="Genomic_DNA"/>
</dbReference>
<dbReference type="GO" id="GO:0008017">
    <property type="term" value="F:microtubule binding"/>
    <property type="evidence" value="ECO:0007669"/>
    <property type="project" value="InterPro"/>
</dbReference>
<dbReference type="AlphaFoldDB" id="A0A132A9A1"/>
<dbReference type="GO" id="GO:0072686">
    <property type="term" value="C:mitotic spindle"/>
    <property type="evidence" value="ECO:0007669"/>
    <property type="project" value="TreeGrafter"/>
</dbReference>
<evidence type="ECO:0000313" key="8">
    <source>
        <dbReference type="Proteomes" id="UP000070412"/>
    </source>
</evidence>
<gene>
    <name evidence="6" type="ORF">QR98_0060680</name>
    <name evidence="5" type="ORF">SSS_3130</name>
</gene>
<accession>A0A132A9A1</accession>
<evidence type="ECO:0000256" key="1">
    <source>
        <dbReference type="ARBA" id="ARBA00006836"/>
    </source>
</evidence>
<dbReference type="PANTHER" id="PTHR28573">
    <property type="entry name" value="SPINDLE AND KINETOCHORE-ASSOCIATED PROTEIN 1"/>
    <property type="match status" value="1"/>
</dbReference>
<dbReference type="EnsemblMetazoa" id="SSS_3130s_mrna">
    <property type="protein sequence ID" value="KAF7491018.1"/>
    <property type="gene ID" value="SSS_3130"/>
</dbReference>
<dbReference type="InterPro" id="IPR009829">
    <property type="entry name" value="SKA1"/>
</dbReference>
<dbReference type="Proteomes" id="UP000616769">
    <property type="component" value="Unassembled WGS sequence"/>
</dbReference>
<dbReference type="GO" id="GO:0000940">
    <property type="term" value="C:outer kinetochore"/>
    <property type="evidence" value="ECO:0007669"/>
    <property type="project" value="TreeGrafter"/>
</dbReference>
<evidence type="ECO:0000313" key="9">
    <source>
        <dbReference type="Proteomes" id="UP000616769"/>
    </source>
</evidence>
<dbReference type="GO" id="GO:0000278">
    <property type="term" value="P:mitotic cell cycle"/>
    <property type="evidence" value="ECO:0007669"/>
    <property type="project" value="TreeGrafter"/>
</dbReference>
<dbReference type="PANTHER" id="PTHR28573:SF1">
    <property type="entry name" value="SPINDLE AND KINETOCHORE-ASSOCIATED PROTEIN 1"/>
    <property type="match status" value="1"/>
</dbReference>
<comment type="similarity">
    <text evidence="1">Belongs to the SKA1 family.</text>
</comment>
<dbReference type="Proteomes" id="UP000070412">
    <property type="component" value="Unassembled WGS sequence"/>
</dbReference>
<sequence length="286" mass="32918">MEAISDSDFSSFYSTFDEQIKNICFKLALLDRFLDAENGPEETIKMILTLTQIQSSLYDCHRTLSDAEEEFRLEKKRCDRLFKLTIEHLDYIEQNMTAKPEHNAQPMDRKATFTNLNVKNLKNKINQKGPTSQQNGAKTTTTASSTKKVAPKSIVATSNQAFPQMEHINDKEYDSIPKYILNRLSLIALNESVDAINSAITSKYTFMKKFDVQSTKEAEYKRFQGYKSQEFAETKGIYFVTMTDIKELSPMKNDATLRKVLTCLRHCKRLKEIRGNPSKLIRYGLI</sequence>
<evidence type="ECO:0000313" key="7">
    <source>
        <dbReference type="EnsemblMetazoa" id="KAF7491018.1"/>
    </source>
</evidence>
<dbReference type="Pfam" id="PF07160">
    <property type="entry name" value="SKA1"/>
    <property type="match status" value="1"/>
</dbReference>
<evidence type="ECO:0000256" key="4">
    <source>
        <dbReference type="SAM" id="MobiDB-lite"/>
    </source>
</evidence>
<keyword evidence="8" id="KW-1185">Reference proteome</keyword>
<dbReference type="GO" id="GO:0031110">
    <property type="term" value="P:regulation of microtubule polymerization or depolymerization"/>
    <property type="evidence" value="ECO:0007669"/>
    <property type="project" value="TreeGrafter"/>
</dbReference>
<evidence type="ECO:0000313" key="5">
    <source>
        <dbReference type="EMBL" id="KAF7491018.1"/>
    </source>
</evidence>
<dbReference type="GO" id="GO:0007059">
    <property type="term" value="P:chromosome segregation"/>
    <property type="evidence" value="ECO:0007669"/>
    <property type="project" value="InterPro"/>
</dbReference>
<dbReference type="GO" id="GO:0051301">
    <property type="term" value="P:cell division"/>
    <property type="evidence" value="ECO:0007669"/>
    <property type="project" value="InterPro"/>
</dbReference>
<feature type="region of interest" description="Disordered" evidence="4">
    <location>
        <begin position="124"/>
        <end position="150"/>
    </location>
</feature>